<evidence type="ECO:0000256" key="7">
    <source>
        <dbReference type="ARBA" id="ARBA00023136"/>
    </source>
</evidence>
<name>A0A8J2Z1K4_9PROT</name>
<feature type="transmembrane region" description="Helical" evidence="9">
    <location>
        <begin position="234"/>
        <end position="257"/>
    </location>
</feature>
<dbReference type="GO" id="GO:0042918">
    <property type="term" value="P:alkanesulfonate transmembrane transport"/>
    <property type="evidence" value="ECO:0007669"/>
    <property type="project" value="UniProtKB-ARBA"/>
</dbReference>
<protein>
    <recommendedName>
        <fullName evidence="10">ABC transmembrane type-1 domain-containing protein</fullName>
    </recommendedName>
</protein>
<dbReference type="GO" id="GO:0005886">
    <property type="term" value="C:plasma membrane"/>
    <property type="evidence" value="ECO:0007669"/>
    <property type="project" value="UniProtKB-SubCell"/>
</dbReference>
<dbReference type="Proteomes" id="UP000646365">
    <property type="component" value="Unassembled WGS sequence"/>
</dbReference>
<reference evidence="11" key="2">
    <citation type="submission" date="2020-09" db="EMBL/GenBank/DDBJ databases">
        <authorList>
            <person name="Sun Q."/>
            <person name="Zhou Y."/>
        </authorList>
    </citation>
    <scope>NUCLEOTIDE SEQUENCE</scope>
    <source>
        <strain evidence="11">CGMCC 1.15725</strain>
    </source>
</reference>
<organism evidence="11 12">
    <name type="scientific">Aliidongia dinghuensis</name>
    <dbReference type="NCBI Taxonomy" id="1867774"/>
    <lineage>
        <taxon>Bacteria</taxon>
        <taxon>Pseudomonadati</taxon>
        <taxon>Pseudomonadota</taxon>
        <taxon>Alphaproteobacteria</taxon>
        <taxon>Rhodospirillales</taxon>
        <taxon>Dongiaceae</taxon>
        <taxon>Aliidongia</taxon>
    </lineage>
</organism>
<evidence type="ECO:0000313" key="12">
    <source>
        <dbReference type="Proteomes" id="UP000646365"/>
    </source>
</evidence>
<feature type="transmembrane region" description="Helical" evidence="9">
    <location>
        <begin position="83"/>
        <end position="103"/>
    </location>
</feature>
<dbReference type="PROSITE" id="PS50928">
    <property type="entry name" value="ABC_TM1"/>
    <property type="match status" value="1"/>
</dbReference>
<dbReference type="RefSeq" id="WP_189052416.1">
    <property type="nucleotide sequence ID" value="NZ_BMJQ01000032.1"/>
</dbReference>
<keyword evidence="4" id="KW-1003">Cell membrane</keyword>
<comment type="function">
    <text evidence="8">Probably part of an ABC transporter complex. Probably responsible for the translocation of the substrate across the membrane.</text>
</comment>
<dbReference type="FunFam" id="1.10.3720.10:FF:000003">
    <property type="entry name" value="Aliphatic sulfonate ABC transporter permease"/>
    <property type="match status" value="1"/>
</dbReference>
<keyword evidence="12" id="KW-1185">Reference proteome</keyword>
<gene>
    <name evidence="11" type="ORF">GCM10011611_65450</name>
</gene>
<dbReference type="EMBL" id="BMJQ01000032">
    <property type="protein sequence ID" value="GGF49967.1"/>
    <property type="molecule type" value="Genomic_DNA"/>
</dbReference>
<reference evidence="11" key="1">
    <citation type="journal article" date="2014" name="Int. J. Syst. Evol. Microbiol.">
        <title>Complete genome sequence of Corynebacterium casei LMG S-19264T (=DSM 44701T), isolated from a smear-ripened cheese.</title>
        <authorList>
            <consortium name="US DOE Joint Genome Institute (JGI-PGF)"/>
            <person name="Walter F."/>
            <person name="Albersmeier A."/>
            <person name="Kalinowski J."/>
            <person name="Ruckert C."/>
        </authorList>
    </citation>
    <scope>NUCLEOTIDE SEQUENCE</scope>
    <source>
        <strain evidence="11">CGMCC 1.15725</strain>
    </source>
</reference>
<keyword evidence="6 9" id="KW-1133">Transmembrane helix</keyword>
<evidence type="ECO:0000259" key="10">
    <source>
        <dbReference type="PROSITE" id="PS50928"/>
    </source>
</evidence>
<dbReference type="InterPro" id="IPR035906">
    <property type="entry name" value="MetI-like_sf"/>
</dbReference>
<comment type="caution">
    <text evidence="11">The sequence shown here is derived from an EMBL/GenBank/DDBJ whole genome shotgun (WGS) entry which is preliminary data.</text>
</comment>
<evidence type="ECO:0000256" key="9">
    <source>
        <dbReference type="RuleBase" id="RU363032"/>
    </source>
</evidence>
<evidence type="ECO:0000256" key="8">
    <source>
        <dbReference type="ARBA" id="ARBA00056719"/>
    </source>
</evidence>
<keyword evidence="7 9" id="KW-0472">Membrane</keyword>
<accession>A0A8J2Z1K4</accession>
<proteinExistence type="inferred from homology"/>
<sequence length="271" mass="28083">MTDLAYLPIATPTARPARRLPRSLIGWILPAALVGVWEAAARAGLVAPNHLPAPSTIAATLAQLARSGDLVAHVAATLGRVGLGFLLGAAAGTLAGAATGASPTLRRLVDPLVQGLRSVPSIAWVPLFILWLGIFEASKVALIAVGVFFPIYLNLMGAVAGVDRKLIEVGRAHRLSRASLVLRVLLPASLPAYILGLRGGLGLGWMFVAAAELMGASEGLGFLLVDGQQTGRPAVVIAAILLFALLGKASDVALAALGQRLTRWQDTEVVR</sequence>
<dbReference type="PANTHER" id="PTHR30151:SF39">
    <property type="entry name" value="ABC TRANSPORTER PERMEASE PROTEIN"/>
    <property type="match status" value="1"/>
</dbReference>
<evidence type="ECO:0000256" key="4">
    <source>
        <dbReference type="ARBA" id="ARBA00022475"/>
    </source>
</evidence>
<evidence type="ECO:0000313" key="11">
    <source>
        <dbReference type="EMBL" id="GGF49967.1"/>
    </source>
</evidence>
<dbReference type="GO" id="GO:0010438">
    <property type="term" value="P:cellular response to sulfur starvation"/>
    <property type="evidence" value="ECO:0007669"/>
    <property type="project" value="TreeGrafter"/>
</dbReference>
<dbReference type="SUPFAM" id="SSF161098">
    <property type="entry name" value="MetI-like"/>
    <property type="match status" value="1"/>
</dbReference>
<evidence type="ECO:0000256" key="5">
    <source>
        <dbReference type="ARBA" id="ARBA00022692"/>
    </source>
</evidence>
<keyword evidence="5 9" id="KW-0812">Transmembrane</keyword>
<feature type="transmembrane region" description="Helical" evidence="9">
    <location>
        <begin position="180"/>
        <end position="197"/>
    </location>
</feature>
<evidence type="ECO:0000256" key="6">
    <source>
        <dbReference type="ARBA" id="ARBA00022989"/>
    </source>
</evidence>
<feature type="transmembrane region" description="Helical" evidence="9">
    <location>
        <begin position="115"/>
        <end position="134"/>
    </location>
</feature>
<dbReference type="AlphaFoldDB" id="A0A8J2Z1K4"/>
<comment type="subcellular location">
    <subcellularLocation>
        <location evidence="1 9">Cell membrane</location>
        <topology evidence="1 9">Multi-pass membrane protein</topology>
    </subcellularLocation>
</comment>
<comment type="similarity">
    <text evidence="2 9">Belongs to the binding-protein-dependent transport system permease family.</text>
</comment>
<evidence type="ECO:0000256" key="2">
    <source>
        <dbReference type="ARBA" id="ARBA00009306"/>
    </source>
</evidence>
<dbReference type="PANTHER" id="PTHR30151">
    <property type="entry name" value="ALKANE SULFONATE ABC TRANSPORTER-RELATED, MEMBRANE SUBUNIT"/>
    <property type="match status" value="1"/>
</dbReference>
<feature type="transmembrane region" description="Helical" evidence="9">
    <location>
        <begin position="203"/>
        <end position="225"/>
    </location>
</feature>
<dbReference type="Pfam" id="PF00528">
    <property type="entry name" value="BPD_transp_1"/>
    <property type="match status" value="1"/>
</dbReference>
<feature type="transmembrane region" description="Helical" evidence="9">
    <location>
        <begin position="24"/>
        <end position="45"/>
    </location>
</feature>
<dbReference type="InterPro" id="IPR000515">
    <property type="entry name" value="MetI-like"/>
</dbReference>
<keyword evidence="3 9" id="KW-0813">Transport</keyword>
<dbReference type="CDD" id="cd06261">
    <property type="entry name" value="TM_PBP2"/>
    <property type="match status" value="1"/>
</dbReference>
<feature type="transmembrane region" description="Helical" evidence="9">
    <location>
        <begin position="140"/>
        <end position="160"/>
    </location>
</feature>
<evidence type="ECO:0000256" key="3">
    <source>
        <dbReference type="ARBA" id="ARBA00022448"/>
    </source>
</evidence>
<evidence type="ECO:0000256" key="1">
    <source>
        <dbReference type="ARBA" id="ARBA00004651"/>
    </source>
</evidence>
<dbReference type="Gene3D" id="1.10.3720.10">
    <property type="entry name" value="MetI-like"/>
    <property type="match status" value="1"/>
</dbReference>
<feature type="domain" description="ABC transmembrane type-1" evidence="10">
    <location>
        <begin position="70"/>
        <end position="254"/>
    </location>
</feature>